<organism evidence="1 2">
    <name type="scientific">Capsella rubella</name>
    <dbReference type="NCBI Taxonomy" id="81985"/>
    <lineage>
        <taxon>Eukaryota</taxon>
        <taxon>Viridiplantae</taxon>
        <taxon>Streptophyta</taxon>
        <taxon>Embryophyta</taxon>
        <taxon>Tracheophyta</taxon>
        <taxon>Spermatophyta</taxon>
        <taxon>Magnoliopsida</taxon>
        <taxon>eudicotyledons</taxon>
        <taxon>Gunneridae</taxon>
        <taxon>Pentapetalae</taxon>
        <taxon>rosids</taxon>
        <taxon>malvids</taxon>
        <taxon>Brassicales</taxon>
        <taxon>Brassicaceae</taxon>
        <taxon>Camelineae</taxon>
        <taxon>Capsella</taxon>
    </lineage>
</organism>
<reference evidence="2" key="1">
    <citation type="journal article" date="2013" name="Nat. Genet.">
        <title>The Capsella rubella genome and the genomic consequences of rapid mating system evolution.</title>
        <authorList>
            <person name="Slotte T."/>
            <person name="Hazzouri K.M."/>
            <person name="Agren J.A."/>
            <person name="Koenig D."/>
            <person name="Maumus F."/>
            <person name="Guo Y.L."/>
            <person name="Steige K."/>
            <person name="Platts A.E."/>
            <person name="Escobar J.S."/>
            <person name="Newman L.K."/>
            <person name="Wang W."/>
            <person name="Mandakova T."/>
            <person name="Vello E."/>
            <person name="Smith L.M."/>
            <person name="Henz S.R."/>
            <person name="Steffen J."/>
            <person name="Takuno S."/>
            <person name="Brandvain Y."/>
            <person name="Coop G."/>
            <person name="Andolfatto P."/>
            <person name="Hu T.T."/>
            <person name="Blanchette M."/>
            <person name="Clark R.M."/>
            <person name="Quesneville H."/>
            <person name="Nordborg M."/>
            <person name="Gaut B.S."/>
            <person name="Lysak M.A."/>
            <person name="Jenkins J."/>
            <person name="Grimwood J."/>
            <person name="Chapman J."/>
            <person name="Prochnik S."/>
            <person name="Shu S."/>
            <person name="Rokhsar D."/>
            <person name="Schmutz J."/>
            <person name="Weigel D."/>
            <person name="Wright S.I."/>
        </authorList>
    </citation>
    <scope>NUCLEOTIDE SEQUENCE [LARGE SCALE GENOMIC DNA]</scope>
    <source>
        <strain evidence="2">cv. Monte Gargano</strain>
    </source>
</reference>
<evidence type="ECO:0000313" key="1">
    <source>
        <dbReference type="EMBL" id="EOA34000.1"/>
    </source>
</evidence>
<proteinExistence type="predicted"/>
<keyword evidence="2" id="KW-1185">Reference proteome</keyword>
<evidence type="ECO:0000313" key="2">
    <source>
        <dbReference type="Proteomes" id="UP000029121"/>
    </source>
</evidence>
<dbReference type="AlphaFoldDB" id="R0I7H9"/>
<dbReference type="Proteomes" id="UP000029121">
    <property type="component" value="Unassembled WGS sequence"/>
</dbReference>
<accession>R0I7H9</accession>
<protein>
    <submittedName>
        <fullName evidence="1">Uncharacterized protein</fullName>
    </submittedName>
</protein>
<name>R0I7H9_9BRAS</name>
<gene>
    <name evidence="1" type="ORF">CARUB_v10021496mg</name>
</gene>
<dbReference type="EMBL" id="KB870806">
    <property type="protein sequence ID" value="EOA34000.1"/>
    <property type="molecule type" value="Genomic_DNA"/>
</dbReference>
<sequence length="87" mass="10016">MGPRLMAHSATWQLLALKTKLWPPLRILRRKFRDSDQMTAAVSIAEARRTEEKAGLLYEKKLSVIWDCGGLFFSEKHLRNELCTEVG</sequence>